<dbReference type="Proteomes" id="UP000532373">
    <property type="component" value="Unassembled WGS sequence"/>
</dbReference>
<comment type="similarity">
    <text evidence="1">Belongs to the intradiol ring-cleavage dioxygenase family.</text>
</comment>
<evidence type="ECO:0000256" key="2">
    <source>
        <dbReference type="ARBA" id="ARBA00022964"/>
    </source>
</evidence>
<dbReference type="GO" id="GO:0018578">
    <property type="term" value="F:protocatechuate 3,4-dioxygenase activity"/>
    <property type="evidence" value="ECO:0007669"/>
    <property type="project" value="UniProtKB-EC"/>
</dbReference>
<dbReference type="InterPro" id="IPR012785">
    <property type="entry name" value="Protocat_dOase_b"/>
</dbReference>
<evidence type="ECO:0000313" key="5">
    <source>
        <dbReference type="EMBL" id="MBB6469097.1"/>
    </source>
</evidence>
<keyword evidence="2" id="KW-0223">Dioxygenase</keyword>
<evidence type="ECO:0000313" key="6">
    <source>
        <dbReference type="Proteomes" id="UP000532373"/>
    </source>
</evidence>
<name>A0A8E1WIH0_9HYPH</name>
<keyword evidence="3 5" id="KW-0560">Oxidoreductase</keyword>
<feature type="domain" description="Intradiol ring-cleavage dioxygenases" evidence="4">
    <location>
        <begin position="43"/>
        <end position="71"/>
    </location>
</feature>
<proteinExistence type="inferred from homology"/>
<dbReference type="GO" id="GO:0019619">
    <property type="term" value="P:3,4-dihydroxybenzoate catabolic process"/>
    <property type="evidence" value="ECO:0007669"/>
    <property type="project" value="InterPro"/>
</dbReference>
<gene>
    <name evidence="5" type="ORF">HNQ96_004986</name>
</gene>
<dbReference type="SUPFAM" id="SSF49482">
    <property type="entry name" value="Aromatic compound dioxygenase"/>
    <property type="match status" value="1"/>
</dbReference>
<comment type="caution">
    <text evidence="5">The sequence shown here is derived from an EMBL/GenBank/DDBJ whole genome shotgun (WGS) entry which is preliminary data.</text>
</comment>
<evidence type="ECO:0000256" key="3">
    <source>
        <dbReference type="ARBA" id="ARBA00023002"/>
    </source>
</evidence>
<dbReference type="PANTHER" id="PTHR33711:SF10">
    <property type="entry name" value="INTRADIOL RING-CLEAVAGE DIOXYGENASES DOMAIN-CONTAINING PROTEIN"/>
    <property type="match status" value="1"/>
</dbReference>
<dbReference type="InterPro" id="IPR015889">
    <property type="entry name" value="Intradiol_dOase_core"/>
</dbReference>
<sequence length="203" mass="22514">MILIPQSLTELSGPVYGHESVRSLDNDLTRQHEGEPIGERIIVNGSVMDESGRGIPNTLVEVWQANAAGRYIHVLDQHPAPLDPNFSGAGRTITGANGSYTFTTIRPGAYPVIGLNNVWRPAHIHVSLFGPSFLSRLVTQIYFEGDPLLRYDSIYNTAPDVSKHAMIAKFDMANTQAEWAIAYRFDIVLRGRASVYFEEPHAH</sequence>
<dbReference type="Gene3D" id="2.60.130.10">
    <property type="entry name" value="Aromatic compound dioxygenase"/>
    <property type="match status" value="1"/>
</dbReference>
<protein>
    <submittedName>
        <fullName evidence="5">Protocatechuate 3,4-dioxygenase beta subunit</fullName>
        <ecNumber evidence="5">1.13.11.3</ecNumber>
    </submittedName>
</protein>
<reference evidence="5 6" key="1">
    <citation type="submission" date="2020-08" db="EMBL/GenBank/DDBJ databases">
        <title>Genomic Encyclopedia of Type Strains, Phase IV (KMG-IV): sequencing the most valuable type-strain genomes for metagenomic binning, comparative biology and taxonomic classification.</title>
        <authorList>
            <person name="Goeker M."/>
        </authorList>
    </citation>
    <scope>NUCLEOTIDE SEQUENCE [LARGE SCALE GENOMIC DNA]</scope>
    <source>
        <strain evidence="5 6">DSM 17454</strain>
    </source>
</reference>
<dbReference type="EC" id="1.13.11.3" evidence="5"/>
<dbReference type="EMBL" id="JACHGI010000014">
    <property type="protein sequence ID" value="MBB6469097.1"/>
    <property type="molecule type" value="Genomic_DNA"/>
</dbReference>
<accession>A0A8E1WIH0</accession>
<dbReference type="InterPro" id="IPR050770">
    <property type="entry name" value="Intradiol_RC_Dioxygenase"/>
</dbReference>
<dbReference type="InterPro" id="IPR000627">
    <property type="entry name" value="Intradiol_dOase_C"/>
</dbReference>
<dbReference type="NCBIfam" id="TIGR02422">
    <property type="entry name" value="protocat_beta"/>
    <property type="match status" value="1"/>
</dbReference>
<dbReference type="PROSITE" id="PS00083">
    <property type="entry name" value="INTRADIOL_DIOXYGENAS"/>
    <property type="match status" value="1"/>
</dbReference>
<dbReference type="GO" id="GO:0008199">
    <property type="term" value="F:ferric iron binding"/>
    <property type="evidence" value="ECO:0007669"/>
    <property type="project" value="InterPro"/>
</dbReference>
<organism evidence="5 6">
    <name type="scientific">Aminobacter carboxidus</name>
    <dbReference type="NCBI Taxonomy" id="376165"/>
    <lineage>
        <taxon>Bacteria</taxon>
        <taxon>Pseudomonadati</taxon>
        <taxon>Pseudomonadota</taxon>
        <taxon>Alphaproteobacteria</taxon>
        <taxon>Hyphomicrobiales</taxon>
        <taxon>Phyllobacteriaceae</taxon>
        <taxon>Aminobacter</taxon>
    </lineage>
</organism>
<evidence type="ECO:0000256" key="1">
    <source>
        <dbReference type="ARBA" id="ARBA00007825"/>
    </source>
</evidence>
<dbReference type="Pfam" id="PF00775">
    <property type="entry name" value="Dioxygenase_C"/>
    <property type="match status" value="1"/>
</dbReference>
<dbReference type="AlphaFoldDB" id="A0A8E1WIH0"/>
<evidence type="ECO:0000259" key="4">
    <source>
        <dbReference type="PROSITE" id="PS00083"/>
    </source>
</evidence>
<dbReference type="PANTHER" id="PTHR33711">
    <property type="entry name" value="DIOXYGENASE, PUTATIVE (AFU_ORTHOLOGUE AFUA_2G02910)-RELATED"/>
    <property type="match status" value="1"/>
</dbReference>